<dbReference type="InterPro" id="IPR001510">
    <property type="entry name" value="Znf_PARP"/>
</dbReference>
<dbReference type="FunFam" id="1.20.142.10:FF:000001">
    <property type="entry name" value="Poly [ADP-ribose] polymerase"/>
    <property type="match status" value="1"/>
</dbReference>
<dbReference type="GO" id="GO:0140806">
    <property type="term" value="F:NAD+-protein-aspartate ADP-ribosyltransferase activity"/>
    <property type="evidence" value="ECO:0007669"/>
    <property type="project" value="RHEA"/>
</dbReference>
<comment type="subcellular location">
    <subcellularLocation>
        <location evidence="3">Nucleus</location>
    </subcellularLocation>
</comment>
<reference evidence="20" key="1">
    <citation type="submission" date="2016-11" db="UniProtKB">
        <authorList>
            <consortium name="WormBaseParasite"/>
        </authorList>
    </citation>
    <scope>IDENTIFICATION</scope>
</reference>
<dbReference type="InterPro" id="IPR050800">
    <property type="entry name" value="ARTD/PARP"/>
</dbReference>
<comment type="catalytic activity">
    <reaction evidence="14">
        <text>NAD(+) + (ADP-D-ribosyl)n-acceptor = nicotinamide + (ADP-D-ribosyl)n+1-acceptor + H(+).</text>
        <dbReference type="EC" id="2.4.2.30"/>
    </reaction>
</comment>
<proteinExistence type="predicted"/>
<keyword evidence="9" id="KW-0863">Zinc-finger</keyword>
<feature type="domain" description="PARP alpha-helical" evidence="18">
    <location>
        <begin position="310"/>
        <end position="428"/>
    </location>
</feature>
<evidence type="ECO:0000256" key="9">
    <source>
        <dbReference type="ARBA" id="ARBA00022771"/>
    </source>
</evidence>
<evidence type="ECO:0000256" key="15">
    <source>
        <dbReference type="RuleBase" id="RU362114"/>
    </source>
</evidence>
<evidence type="ECO:0000256" key="14">
    <source>
        <dbReference type="ARBA" id="ARBA00033987"/>
    </source>
</evidence>
<sequence>MENTESVERRCDLPYGVEYAKSARAACKGCKNNIGQKQAELMWELRTGFQNNMKKKQMIELLEKNDQQPPSEESKILDLLVDCALFGKPAPCCKCPHGQIVFSTSNKTYVCLGYMSEYTKCMYQDKNPLRSPFAIPRDMIEAIDWLKTIKVNLLTTRVYNVDDDEKIVEPSDSFKYLGSRIFKSVAEEYDGDGVKSTGISSGKSRQIIKNGTVVDQECEYAEVSHVHRAADGTLYSAMLGSTDMAQNRNSYYKMQLLAHDTKRLQFFEKTGNKWENRKYFRKKAGLMGMVETDYSEFENVGTEVVTPGSKSKLHRAIKEIIMMIFDVENMKSAMQGFELDLDRMPLGKLSKKQIMSAYKVLTKLQTILADEKPDPDKVLDASNSFYTLIPHNSGMKPPELLNNSKILKEKTAMLDSLLEIQFAYEVLQEDKNSISVDGRDPVDVHYEKLGCDMQYIEPTSSEYEYIMLYMKNTHGATHNMFKLDVVDVIRLRRKGESEKFRGNLGNRHLLWHGSGNSNYAGILSQGLRIAPPEAPVTGYMFGKGLYFADMVSKSANYCRIQRFDTDGLLMLCDVALGKIQEEKHATMRNNLKKGFSSVKGDVIDGSVGMTIPDPNQTIKSEDGYFIPLGTPITVSDGGKHGVDYSLLYNE</sequence>
<dbReference type="PANTHER" id="PTHR10459:SF60">
    <property type="entry name" value="POLY [ADP-RIBOSE] POLYMERASE 2"/>
    <property type="match status" value="1"/>
</dbReference>
<comment type="catalytic activity">
    <reaction evidence="2">
        <text>L-glutamyl-[protein] + NAD(+) = 5-O-(ADP-D-ribosyl)-L-glutamyl-[protein] + nicotinamide</text>
        <dbReference type="Rhea" id="RHEA:58224"/>
        <dbReference type="Rhea" id="RHEA-COMP:10208"/>
        <dbReference type="Rhea" id="RHEA-COMP:15089"/>
        <dbReference type="ChEBI" id="CHEBI:17154"/>
        <dbReference type="ChEBI" id="CHEBI:29973"/>
        <dbReference type="ChEBI" id="CHEBI:57540"/>
        <dbReference type="ChEBI" id="CHEBI:142540"/>
    </reaction>
</comment>
<dbReference type="GO" id="GO:0005730">
    <property type="term" value="C:nucleolus"/>
    <property type="evidence" value="ECO:0007669"/>
    <property type="project" value="TreeGrafter"/>
</dbReference>
<dbReference type="GO" id="GO:0003677">
    <property type="term" value="F:DNA binding"/>
    <property type="evidence" value="ECO:0007669"/>
    <property type="project" value="UniProtKB-KW"/>
</dbReference>
<evidence type="ECO:0000256" key="6">
    <source>
        <dbReference type="ARBA" id="ARBA00022695"/>
    </source>
</evidence>
<dbReference type="InterPro" id="IPR004102">
    <property type="entry name" value="Poly(ADP-ribose)pol_reg_dom"/>
</dbReference>
<dbReference type="Gene3D" id="3.90.228.10">
    <property type="match status" value="1"/>
</dbReference>
<evidence type="ECO:0000256" key="7">
    <source>
        <dbReference type="ARBA" id="ARBA00022723"/>
    </source>
</evidence>
<dbReference type="PROSITE" id="PS50064">
    <property type="entry name" value="ZF_PARP_2"/>
    <property type="match status" value="1"/>
</dbReference>
<dbReference type="InterPro" id="IPR036616">
    <property type="entry name" value="Poly(ADP-ribose)pol_reg_dom_sf"/>
</dbReference>
<dbReference type="InterPro" id="IPR012317">
    <property type="entry name" value="Poly(ADP-ribose)pol_cat_dom"/>
</dbReference>
<comment type="catalytic activity">
    <reaction evidence="1">
        <text>L-aspartyl-[protein] + NAD(+) = 4-O-(ADP-D-ribosyl)-L-aspartyl-[protein] + nicotinamide</text>
        <dbReference type="Rhea" id="RHEA:54424"/>
        <dbReference type="Rhea" id="RHEA-COMP:9867"/>
        <dbReference type="Rhea" id="RHEA-COMP:13832"/>
        <dbReference type="ChEBI" id="CHEBI:17154"/>
        <dbReference type="ChEBI" id="CHEBI:29961"/>
        <dbReference type="ChEBI" id="CHEBI:57540"/>
        <dbReference type="ChEBI" id="CHEBI:138102"/>
    </reaction>
</comment>
<dbReference type="AlphaFoldDB" id="A0A1I7XLR1"/>
<keyword evidence="8" id="KW-0677">Repeat</keyword>
<dbReference type="InterPro" id="IPR036930">
    <property type="entry name" value="WGR_dom_sf"/>
</dbReference>
<keyword evidence="6" id="KW-0548">Nucleotidyltransferase</keyword>
<evidence type="ECO:0000256" key="5">
    <source>
        <dbReference type="ARBA" id="ARBA00022679"/>
    </source>
</evidence>
<dbReference type="Pfam" id="PF00644">
    <property type="entry name" value="PARP"/>
    <property type="match status" value="1"/>
</dbReference>
<evidence type="ECO:0000313" key="20">
    <source>
        <dbReference type="WBParaSite" id="Hba_18471"/>
    </source>
</evidence>
<dbReference type="Pfam" id="PF02877">
    <property type="entry name" value="PARP_reg"/>
    <property type="match status" value="1"/>
</dbReference>
<evidence type="ECO:0000256" key="2">
    <source>
        <dbReference type="ARBA" id="ARBA00000459"/>
    </source>
</evidence>
<evidence type="ECO:0000313" key="19">
    <source>
        <dbReference type="Proteomes" id="UP000095283"/>
    </source>
</evidence>
<dbReference type="Gene3D" id="2.20.25.630">
    <property type="match status" value="1"/>
</dbReference>
<dbReference type="GO" id="GO:0070212">
    <property type="term" value="P:protein poly-ADP-ribosylation"/>
    <property type="evidence" value="ECO:0007669"/>
    <property type="project" value="TreeGrafter"/>
</dbReference>
<evidence type="ECO:0000256" key="11">
    <source>
        <dbReference type="ARBA" id="ARBA00023027"/>
    </source>
</evidence>
<accession>A0A1I7XLR1</accession>
<dbReference type="WBParaSite" id="Hba_18471">
    <property type="protein sequence ID" value="Hba_18471"/>
    <property type="gene ID" value="Hba_18471"/>
</dbReference>
<evidence type="ECO:0000256" key="12">
    <source>
        <dbReference type="ARBA" id="ARBA00023125"/>
    </source>
</evidence>
<dbReference type="CDD" id="cd01437">
    <property type="entry name" value="parp_like"/>
    <property type="match status" value="1"/>
</dbReference>
<organism evidence="19 20">
    <name type="scientific">Heterorhabditis bacteriophora</name>
    <name type="common">Entomopathogenic nematode worm</name>
    <dbReference type="NCBI Taxonomy" id="37862"/>
    <lineage>
        <taxon>Eukaryota</taxon>
        <taxon>Metazoa</taxon>
        <taxon>Ecdysozoa</taxon>
        <taxon>Nematoda</taxon>
        <taxon>Chromadorea</taxon>
        <taxon>Rhabditida</taxon>
        <taxon>Rhabditina</taxon>
        <taxon>Rhabditomorpha</taxon>
        <taxon>Strongyloidea</taxon>
        <taxon>Heterorhabditidae</taxon>
        <taxon>Heterorhabditis</taxon>
    </lineage>
</organism>
<dbReference type="PROSITE" id="PS51060">
    <property type="entry name" value="PARP_ALPHA_HD"/>
    <property type="match status" value="1"/>
</dbReference>
<dbReference type="InterPro" id="IPR049296">
    <property type="entry name" value="PARP1-like_PADR1_N"/>
</dbReference>
<keyword evidence="13" id="KW-0539">Nucleus</keyword>
<dbReference type="EC" id="2.4.2.-" evidence="15"/>
<feature type="domain" description="PARP catalytic" evidence="17">
    <location>
        <begin position="440"/>
        <end position="650"/>
    </location>
</feature>
<keyword evidence="4 15" id="KW-0328">Glycosyltransferase</keyword>
<keyword evidence="19" id="KW-1185">Reference proteome</keyword>
<dbReference type="Proteomes" id="UP000095283">
    <property type="component" value="Unplaced"/>
</dbReference>
<dbReference type="SMART" id="SM01335">
    <property type="entry name" value="PADR1"/>
    <property type="match status" value="1"/>
</dbReference>
<evidence type="ECO:0000256" key="13">
    <source>
        <dbReference type="ARBA" id="ARBA00023242"/>
    </source>
</evidence>
<name>A0A1I7XLR1_HETBA</name>
<keyword evidence="11 15" id="KW-0520">NAD</keyword>
<protein>
    <recommendedName>
        <fullName evidence="15">Poly [ADP-ribose] polymerase</fullName>
        <shortName evidence="15">PARP</shortName>
        <ecNumber evidence="15">2.4.2.-</ecNumber>
    </recommendedName>
</protein>
<dbReference type="Pfam" id="PF21728">
    <property type="entry name" value="PADR1_N"/>
    <property type="match status" value="1"/>
</dbReference>
<dbReference type="GO" id="GO:0016779">
    <property type="term" value="F:nucleotidyltransferase activity"/>
    <property type="evidence" value="ECO:0007669"/>
    <property type="project" value="UniProtKB-KW"/>
</dbReference>
<evidence type="ECO:0000256" key="10">
    <source>
        <dbReference type="ARBA" id="ARBA00022833"/>
    </source>
</evidence>
<keyword evidence="7" id="KW-0479">Metal-binding</keyword>
<evidence type="ECO:0000256" key="3">
    <source>
        <dbReference type="ARBA" id="ARBA00004123"/>
    </source>
</evidence>
<dbReference type="SUPFAM" id="SSF57716">
    <property type="entry name" value="Glucocorticoid receptor-like (DNA-binding domain)"/>
    <property type="match status" value="1"/>
</dbReference>
<evidence type="ECO:0000259" key="16">
    <source>
        <dbReference type="PROSITE" id="PS50064"/>
    </source>
</evidence>
<dbReference type="InterPro" id="IPR012982">
    <property type="entry name" value="PARP1-like_PADR1_Zn_ribbon"/>
</dbReference>
<evidence type="ECO:0000256" key="8">
    <source>
        <dbReference type="ARBA" id="ARBA00022737"/>
    </source>
</evidence>
<keyword evidence="5 15" id="KW-0808">Transferase</keyword>
<keyword evidence="12" id="KW-0238">DNA-binding</keyword>
<dbReference type="Pfam" id="PF08063">
    <property type="entry name" value="Zn_ribbon_PADR1"/>
    <property type="match status" value="1"/>
</dbReference>
<dbReference type="Gene3D" id="1.10.20.130">
    <property type="match status" value="1"/>
</dbReference>
<dbReference type="PROSITE" id="PS51059">
    <property type="entry name" value="PARP_CATALYTIC"/>
    <property type="match status" value="1"/>
</dbReference>
<dbReference type="InterPro" id="IPR038650">
    <property type="entry name" value="PADR1_C_dom_sf"/>
</dbReference>
<feature type="domain" description="PARP-type" evidence="16">
    <location>
        <begin position="15"/>
        <end position="41"/>
    </location>
</feature>
<dbReference type="GO" id="GO:0003950">
    <property type="term" value="F:NAD+ poly-ADP-ribosyltransferase activity"/>
    <property type="evidence" value="ECO:0007669"/>
    <property type="project" value="UniProtKB-UniRule"/>
</dbReference>
<dbReference type="GO" id="GO:0008270">
    <property type="term" value="F:zinc ion binding"/>
    <property type="evidence" value="ECO:0007669"/>
    <property type="project" value="UniProtKB-KW"/>
</dbReference>
<dbReference type="SUPFAM" id="SSF142921">
    <property type="entry name" value="WGR domain-like"/>
    <property type="match status" value="1"/>
</dbReference>
<dbReference type="SUPFAM" id="SSF56399">
    <property type="entry name" value="ADP-ribosylation"/>
    <property type="match status" value="1"/>
</dbReference>
<evidence type="ECO:0000256" key="4">
    <source>
        <dbReference type="ARBA" id="ARBA00022676"/>
    </source>
</evidence>
<dbReference type="Gene3D" id="1.20.142.10">
    <property type="entry name" value="Poly(ADP-ribose) polymerase, regulatory domain"/>
    <property type="match status" value="1"/>
</dbReference>
<keyword evidence="10" id="KW-0862">Zinc</keyword>
<dbReference type="SUPFAM" id="SSF47587">
    <property type="entry name" value="Domain of poly(ADP-ribose) polymerase"/>
    <property type="match status" value="1"/>
</dbReference>
<dbReference type="PROSITE" id="PS52007">
    <property type="entry name" value="PADR1"/>
    <property type="match status" value="1"/>
</dbReference>
<evidence type="ECO:0000259" key="17">
    <source>
        <dbReference type="PROSITE" id="PS51059"/>
    </source>
</evidence>
<dbReference type="GO" id="GO:0140807">
    <property type="term" value="F:NAD+-protein-glutamate ADP-ribosyltransferase activity"/>
    <property type="evidence" value="ECO:0007669"/>
    <property type="project" value="RHEA"/>
</dbReference>
<dbReference type="PANTHER" id="PTHR10459">
    <property type="entry name" value="DNA LIGASE"/>
    <property type="match status" value="1"/>
</dbReference>
<dbReference type="GO" id="GO:0006302">
    <property type="term" value="P:double-strand break repair"/>
    <property type="evidence" value="ECO:0007669"/>
    <property type="project" value="TreeGrafter"/>
</dbReference>
<evidence type="ECO:0000259" key="18">
    <source>
        <dbReference type="PROSITE" id="PS51060"/>
    </source>
</evidence>
<evidence type="ECO:0000256" key="1">
    <source>
        <dbReference type="ARBA" id="ARBA00000438"/>
    </source>
</evidence>